<dbReference type="PATRIC" id="fig|1263870.3.peg.5585"/>
<organism evidence="3 4">
    <name type="scientific">Rhodopirellula sallentina SM41</name>
    <dbReference type="NCBI Taxonomy" id="1263870"/>
    <lineage>
        <taxon>Bacteria</taxon>
        <taxon>Pseudomonadati</taxon>
        <taxon>Planctomycetota</taxon>
        <taxon>Planctomycetia</taxon>
        <taxon>Pirellulales</taxon>
        <taxon>Pirellulaceae</taxon>
        <taxon>Rhodopirellula</taxon>
    </lineage>
</organism>
<evidence type="ECO:0000259" key="2">
    <source>
        <dbReference type="PROSITE" id="PS50106"/>
    </source>
</evidence>
<dbReference type="InterPro" id="IPR036034">
    <property type="entry name" value="PDZ_sf"/>
</dbReference>
<evidence type="ECO:0000256" key="1">
    <source>
        <dbReference type="SAM" id="SignalP"/>
    </source>
</evidence>
<dbReference type="RefSeq" id="WP_008685582.1">
    <property type="nucleotide sequence ID" value="NZ_ANOH01000364.1"/>
</dbReference>
<feature type="chain" id="PRO_5004072938" evidence="1">
    <location>
        <begin position="23"/>
        <end position="288"/>
    </location>
</feature>
<dbReference type="GO" id="GO:0008233">
    <property type="term" value="F:peptidase activity"/>
    <property type="evidence" value="ECO:0007669"/>
    <property type="project" value="UniProtKB-KW"/>
</dbReference>
<feature type="domain" description="PDZ" evidence="2">
    <location>
        <begin position="48"/>
        <end position="123"/>
    </location>
</feature>
<dbReference type="PROSITE" id="PS50106">
    <property type="entry name" value="PDZ"/>
    <property type="match status" value="1"/>
</dbReference>
<reference evidence="3 4" key="1">
    <citation type="journal article" date="2013" name="Mar. Genomics">
        <title>Expression of sulfatases in Rhodopirellula baltica and the diversity of sulfatases in the genus Rhodopirellula.</title>
        <authorList>
            <person name="Wegner C.E."/>
            <person name="Richter-Heitmann T."/>
            <person name="Klindworth A."/>
            <person name="Klockow C."/>
            <person name="Richter M."/>
            <person name="Achstetter T."/>
            <person name="Glockner F.O."/>
            <person name="Harder J."/>
        </authorList>
    </citation>
    <scope>NUCLEOTIDE SEQUENCE [LARGE SCALE GENOMIC DNA]</scope>
    <source>
        <strain evidence="3 4">SM41</strain>
    </source>
</reference>
<gene>
    <name evidence="3" type="ORF">RSSM_05272</name>
</gene>
<feature type="signal peptide" evidence="1">
    <location>
        <begin position="1"/>
        <end position="22"/>
    </location>
</feature>
<keyword evidence="3" id="KW-0378">Hydrolase</keyword>
<dbReference type="InterPro" id="IPR001478">
    <property type="entry name" value="PDZ"/>
</dbReference>
<dbReference type="EMBL" id="ANOH01000364">
    <property type="protein sequence ID" value="EMI53299.1"/>
    <property type="molecule type" value="Genomic_DNA"/>
</dbReference>
<dbReference type="GO" id="GO:0006508">
    <property type="term" value="P:proteolysis"/>
    <property type="evidence" value="ECO:0007669"/>
    <property type="project" value="UniProtKB-KW"/>
</dbReference>
<accession>M5TW89</accession>
<dbReference type="Proteomes" id="UP000011885">
    <property type="component" value="Unassembled WGS sequence"/>
</dbReference>
<proteinExistence type="predicted"/>
<comment type="caution">
    <text evidence="3">The sequence shown here is derived from an EMBL/GenBank/DDBJ whole genome shotgun (WGS) entry which is preliminary data.</text>
</comment>
<sequence length="288" mass="31986">MNAYLRTLLVTLFSLVSLSAVSAEEASPTTIDADASTPIVSKESGGILDESTQASLGVMVASLPEVLASHLPEALPNGRGILVSNVVEGSAADAAGLQRNDILVRYDDQDLYSSEQLIKRVRNDKPGDEVALEYIRGGKLQSTKVVLDKTLKPRRTPVNEWSGMTPPFNFPWSSMLPSFSTNQNIAGNDNTEWNEFVSLSVVKEADGTYTARITFNDENGESVSHEFKGKRQEVRDAINADTSLPEHRKNQLLRTLDDRANDFRDSLLNGLRRNHWQSRPFNWQSFQF</sequence>
<name>M5TW89_9BACT</name>
<dbReference type="SUPFAM" id="SSF50156">
    <property type="entry name" value="PDZ domain-like"/>
    <property type="match status" value="1"/>
</dbReference>
<protein>
    <submittedName>
        <fullName evidence="3">Protease degQ</fullName>
    </submittedName>
</protein>
<dbReference type="Pfam" id="PF13180">
    <property type="entry name" value="PDZ_2"/>
    <property type="match status" value="1"/>
</dbReference>
<dbReference type="OrthoDB" id="268466at2"/>
<keyword evidence="3" id="KW-0645">Protease</keyword>
<dbReference type="SMART" id="SM00228">
    <property type="entry name" value="PDZ"/>
    <property type="match status" value="1"/>
</dbReference>
<keyword evidence="4" id="KW-1185">Reference proteome</keyword>
<evidence type="ECO:0000313" key="4">
    <source>
        <dbReference type="Proteomes" id="UP000011885"/>
    </source>
</evidence>
<keyword evidence="1" id="KW-0732">Signal</keyword>
<evidence type="ECO:0000313" key="3">
    <source>
        <dbReference type="EMBL" id="EMI53299.1"/>
    </source>
</evidence>
<dbReference type="Gene3D" id="2.30.42.10">
    <property type="match status" value="1"/>
</dbReference>
<dbReference type="AlphaFoldDB" id="M5TW89"/>